<accession>A0A2U2M438</accession>
<dbReference type="EMBL" id="QFAS01000008">
    <property type="protein sequence ID" value="PWG51632.1"/>
    <property type="molecule type" value="Genomic_DNA"/>
</dbReference>
<name>A0A2U2M438_9LACO</name>
<gene>
    <name evidence="1" type="ORF">DB362_07400</name>
</gene>
<dbReference type="RefSeq" id="WP_109242132.1">
    <property type="nucleotide sequence ID" value="NZ_QFAS01000008.1"/>
</dbReference>
<reference evidence="1 2" key="1">
    <citation type="submission" date="2018-05" db="EMBL/GenBank/DDBJ databases">
        <title>Lactobacillus salivarius genome sequencing and assembly.</title>
        <authorList>
            <person name="Audisio C."/>
            <person name="Albarracin L."/>
            <person name="Torres M.J."/>
            <person name="Hebert E.M."/>
            <person name="Saavedra L."/>
        </authorList>
    </citation>
    <scope>NUCLEOTIDE SEQUENCE [LARGE SCALE GENOMIC DNA]</scope>
    <source>
        <strain evidence="1 2">A3iob</strain>
    </source>
</reference>
<dbReference type="Proteomes" id="UP000245607">
    <property type="component" value="Unassembled WGS sequence"/>
</dbReference>
<proteinExistence type="predicted"/>
<dbReference type="AlphaFoldDB" id="A0A2U2M438"/>
<sequence length="101" mass="11903">MMNDLYNLILKGGLRKYKFINSKIKPIDYSENMKGSIFAFRSKELMQDSKGFIITSEEAVSEQKEITHWTPNVYRYGKYVDNKKIIVKGHEEKNLDRSIHL</sequence>
<protein>
    <submittedName>
        <fullName evidence="1">Uncharacterized protein</fullName>
    </submittedName>
</protein>
<evidence type="ECO:0000313" key="2">
    <source>
        <dbReference type="Proteomes" id="UP000245607"/>
    </source>
</evidence>
<evidence type="ECO:0000313" key="1">
    <source>
        <dbReference type="EMBL" id="PWG51632.1"/>
    </source>
</evidence>
<comment type="caution">
    <text evidence="1">The sequence shown here is derived from an EMBL/GenBank/DDBJ whole genome shotgun (WGS) entry which is preliminary data.</text>
</comment>
<organism evidence="1 2">
    <name type="scientific">Ligilactobacillus salivarius</name>
    <dbReference type="NCBI Taxonomy" id="1624"/>
    <lineage>
        <taxon>Bacteria</taxon>
        <taxon>Bacillati</taxon>
        <taxon>Bacillota</taxon>
        <taxon>Bacilli</taxon>
        <taxon>Lactobacillales</taxon>
        <taxon>Lactobacillaceae</taxon>
        <taxon>Ligilactobacillus</taxon>
    </lineage>
</organism>